<keyword evidence="3" id="KW-1015">Disulfide bond</keyword>
<dbReference type="AlphaFoldDB" id="A0A1R0H6S4"/>
<feature type="chain" id="PRO_5012548334" description="ribonuclease T2" evidence="6">
    <location>
        <begin position="20"/>
        <end position="248"/>
    </location>
</feature>
<gene>
    <name evidence="7" type="ORF">AYI68_g935</name>
</gene>
<feature type="active site" evidence="4">
    <location>
        <position position="130"/>
    </location>
</feature>
<dbReference type="Gene3D" id="3.90.730.10">
    <property type="entry name" value="Ribonuclease T2-like"/>
    <property type="match status" value="1"/>
</dbReference>
<dbReference type="EMBL" id="LSSL01000317">
    <property type="protein sequence ID" value="OLY84890.1"/>
    <property type="molecule type" value="Genomic_DNA"/>
</dbReference>
<keyword evidence="6" id="KW-0732">Signal</keyword>
<dbReference type="GO" id="GO:0033897">
    <property type="term" value="F:ribonuclease T2 activity"/>
    <property type="evidence" value="ECO:0007669"/>
    <property type="project" value="UniProtKB-EC"/>
</dbReference>
<keyword evidence="8" id="KW-1185">Reference proteome</keyword>
<dbReference type="InterPro" id="IPR036430">
    <property type="entry name" value="RNase_T2-like_sf"/>
</dbReference>
<organism evidence="7 8">
    <name type="scientific">Smittium mucronatum</name>
    <dbReference type="NCBI Taxonomy" id="133383"/>
    <lineage>
        <taxon>Eukaryota</taxon>
        <taxon>Fungi</taxon>
        <taxon>Fungi incertae sedis</taxon>
        <taxon>Zoopagomycota</taxon>
        <taxon>Kickxellomycotina</taxon>
        <taxon>Harpellomycetes</taxon>
        <taxon>Harpellales</taxon>
        <taxon>Legeriomycetaceae</taxon>
        <taxon>Smittium</taxon>
    </lineage>
</organism>
<feature type="signal peptide" evidence="6">
    <location>
        <begin position="1"/>
        <end position="19"/>
    </location>
</feature>
<evidence type="ECO:0000313" key="8">
    <source>
        <dbReference type="Proteomes" id="UP000187455"/>
    </source>
</evidence>
<name>A0A1R0H6S4_9FUNG</name>
<comment type="similarity">
    <text evidence="1 5">Belongs to the RNase T2 family.</text>
</comment>
<feature type="active site" evidence="4">
    <location>
        <position position="126"/>
    </location>
</feature>
<dbReference type="InterPro" id="IPR018188">
    <property type="entry name" value="RNase_T2_His_AS_1"/>
</dbReference>
<dbReference type="InterPro" id="IPR001568">
    <property type="entry name" value="RNase_T2-like"/>
</dbReference>
<dbReference type="PROSITE" id="PS00531">
    <property type="entry name" value="RNASE_T2_2"/>
    <property type="match status" value="1"/>
</dbReference>
<dbReference type="Pfam" id="PF00445">
    <property type="entry name" value="Ribonuclease_T2"/>
    <property type="match status" value="1"/>
</dbReference>
<evidence type="ECO:0000313" key="7">
    <source>
        <dbReference type="EMBL" id="OLY84890.1"/>
    </source>
</evidence>
<dbReference type="GO" id="GO:0003723">
    <property type="term" value="F:RNA binding"/>
    <property type="evidence" value="ECO:0007669"/>
    <property type="project" value="InterPro"/>
</dbReference>
<sequence>MRVLAIVSFVAAVLFPTASQQFKQTCPITAPACSLKGSLDNCCVNRDGWIVLSQQWATNLQPVDKFTIHGLWPDHCDGTFEKVSCDTSRNYLNVDQIVKSKDPVLFDTMTKVWPSTSTNAAFWEHEWYKHGTCYNVANPPCILDYTQYDDMIMYFKQVVRLADKYDIYKALKAEGIVPGSTYTKSQMVNALFKQLGIYVVPQCSSKGVLTEFWSYFDLLGQDTFVPRVPDVNPNTCQSIVYPVKTVSA</sequence>
<feature type="active site" evidence="4">
    <location>
        <position position="69"/>
    </location>
</feature>
<proteinExistence type="inferred from homology"/>
<dbReference type="PROSITE" id="PS00530">
    <property type="entry name" value="RNASE_T2_1"/>
    <property type="match status" value="1"/>
</dbReference>
<evidence type="ECO:0000256" key="3">
    <source>
        <dbReference type="ARBA" id="ARBA00023157"/>
    </source>
</evidence>
<dbReference type="CDD" id="cd01061">
    <property type="entry name" value="RNase_T2_euk"/>
    <property type="match status" value="1"/>
</dbReference>
<dbReference type="OrthoDB" id="435754at2759"/>
<dbReference type="GO" id="GO:0006401">
    <property type="term" value="P:RNA catabolic process"/>
    <property type="evidence" value="ECO:0007669"/>
    <property type="project" value="TreeGrafter"/>
</dbReference>
<dbReference type="Proteomes" id="UP000187455">
    <property type="component" value="Unassembled WGS sequence"/>
</dbReference>
<evidence type="ECO:0000256" key="6">
    <source>
        <dbReference type="SAM" id="SignalP"/>
    </source>
</evidence>
<dbReference type="InterPro" id="IPR033697">
    <property type="entry name" value="Ribonuclease_T2_eukaryotic"/>
</dbReference>
<accession>A0A1R0H6S4</accession>
<protein>
    <recommendedName>
        <fullName evidence="2">ribonuclease T2</fullName>
        <ecNumber evidence="2">4.6.1.19</ecNumber>
    </recommendedName>
</protein>
<dbReference type="EC" id="4.6.1.19" evidence="2"/>
<evidence type="ECO:0000256" key="2">
    <source>
        <dbReference type="ARBA" id="ARBA00012571"/>
    </source>
</evidence>
<dbReference type="PANTHER" id="PTHR11240">
    <property type="entry name" value="RIBONUCLEASE T2"/>
    <property type="match status" value="1"/>
</dbReference>
<evidence type="ECO:0000256" key="5">
    <source>
        <dbReference type="RuleBase" id="RU004328"/>
    </source>
</evidence>
<dbReference type="GO" id="GO:0005576">
    <property type="term" value="C:extracellular region"/>
    <property type="evidence" value="ECO:0007669"/>
    <property type="project" value="TreeGrafter"/>
</dbReference>
<dbReference type="PANTHER" id="PTHR11240:SF22">
    <property type="entry name" value="RIBONUCLEASE T2"/>
    <property type="match status" value="1"/>
</dbReference>
<evidence type="ECO:0000256" key="1">
    <source>
        <dbReference type="ARBA" id="ARBA00007469"/>
    </source>
</evidence>
<dbReference type="SUPFAM" id="SSF55895">
    <property type="entry name" value="Ribonuclease Rh-like"/>
    <property type="match status" value="1"/>
</dbReference>
<evidence type="ECO:0000256" key="4">
    <source>
        <dbReference type="PIRSR" id="PIRSR633697-1"/>
    </source>
</evidence>
<reference evidence="7 8" key="1">
    <citation type="journal article" date="2016" name="Mol. Biol. Evol.">
        <title>Genome-Wide Survey of Gut Fungi (Harpellales) Reveals the First Horizontally Transferred Ubiquitin Gene from a Mosquito Host.</title>
        <authorList>
            <person name="Wang Y."/>
            <person name="White M.M."/>
            <person name="Kvist S."/>
            <person name="Moncalvo J.M."/>
        </authorList>
    </citation>
    <scope>NUCLEOTIDE SEQUENCE [LARGE SCALE GENOMIC DNA]</scope>
    <source>
        <strain evidence="7 8">ALG-7-W6</strain>
    </source>
</reference>
<dbReference type="InterPro" id="IPR033130">
    <property type="entry name" value="RNase_T2_His_AS_2"/>
</dbReference>
<comment type="caution">
    <text evidence="7">The sequence shown here is derived from an EMBL/GenBank/DDBJ whole genome shotgun (WGS) entry which is preliminary data.</text>
</comment>